<keyword evidence="2 4" id="KW-0012">Acyltransferase</keyword>
<dbReference type="PROSITE" id="PS51186">
    <property type="entry name" value="GNAT"/>
    <property type="match status" value="1"/>
</dbReference>
<dbReference type="Proteomes" id="UP001596455">
    <property type="component" value="Unassembled WGS sequence"/>
</dbReference>
<organism evidence="4 5">
    <name type="scientific">Georgenia alba</name>
    <dbReference type="NCBI Taxonomy" id="2233858"/>
    <lineage>
        <taxon>Bacteria</taxon>
        <taxon>Bacillati</taxon>
        <taxon>Actinomycetota</taxon>
        <taxon>Actinomycetes</taxon>
        <taxon>Micrococcales</taxon>
        <taxon>Bogoriellaceae</taxon>
        <taxon>Georgenia</taxon>
    </lineage>
</organism>
<evidence type="ECO:0000313" key="5">
    <source>
        <dbReference type="Proteomes" id="UP001596455"/>
    </source>
</evidence>
<dbReference type="CDD" id="cd04301">
    <property type="entry name" value="NAT_SF"/>
    <property type="match status" value="1"/>
</dbReference>
<accession>A0ABW2QBQ4</accession>
<dbReference type="PANTHER" id="PTHR43877:SF5">
    <property type="entry name" value="BLL8307 PROTEIN"/>
    <property type="match status" value="1"/>
</dbReference>
<comment type="caution">
    <text evidence="4">The sequence shown here is derived from an EMBL/GenBank/DDBJ whole genome shotgun (WGS) entry which is preliminary data.</text>
</comment>
<keyword evidence="5" id="KW-1185">Reference proteome</keyword>
<dbReference type="Pfam" id="PF00583">
    <property type="entry name" value="Acetyltransf_1"/>
    <property type="match status" value="1"/>
</dbReference>
<dbReference type="SUPFAM" id="SSF55729">
    <property type="entry name" value="Acyl-CoA N-acyltransferases (Nat)"/>
    <property type="match status" value="1"/>
</dbReference>
<evidence type="ECO:0000259" key="3">
    <source>
        <dbReference type="PROSITE" id="PS51186"/>
    </source>
</evidence>
<dbReference type="EMBL" id="JBHTCQ010000004">
    <property type="protein sequence ID" value="MFC7406701.1"/>
    <property type="molecule type" value="Genomic_DNA"/>
</dbReference>
<dbReference type="InterPro" id="IPR016181">
    <property type="entry name" value="Acyl_CoA_acyltransferase"/>
</dbReference>
<dbReference type="GO" id="GO:0016746">
    <property type="term" value="F:acyltransferase activity"/>
    <property type="evidence" value="ECO:0007669"/>
    <property type="project" value="UniProtKB-KW"/>
</dbReference>
<evidence type="ECO:0000256" key="2">
    <source>
        <dbReference type="ARBA" id="ARBA00023315"/>
    </source>
</evidence>
<feature type="domain" description="N-acetyltransferase" evidence="3">
    <location>
        <begin position="3"/>
        <end position="152"/>
    </location>
</feature>
<reference evidence="5" key="1">
    <citation type="journal article" date="2019" name="Int. J. Syst. Evol. Microbiol.">
        <title>The Global Catalogue of Microorganisms (GCM) 10K type strain sequencing project: providing services to taxonomists for standard genome sequencing and annotation.</title>
        <authorList>
            <consortium name="The Broad Institute Genomics Platform"/>
            <consortium name="The Broad Institute Genome Sequencing Center for Infectious Disease"/>
            <person name="Wu L."/>
            <person name="Ma J."/>
        </authorList>
    </citation>
    <scope>NUCLEOTIDE SEQUENCE [LARGE SCALE GENOMIC DNA]</scope>
    <source>
        <strain evidence="5">JCM 1490</strain>
    </source>
</reference>
<dbReference type="RefSeq" id="WP_382396235.1">
    <property type="nucleotide sequence ID" value="NZ_JBHTCQ010000004.1"/>
</dbReference>
<name>A0ABW2QBQ4_9MICO</name>
<dbReference type="Gene3D" id="3.40.630.30">
    <property type="match status" value="1"/>
</dbReference>
<dbReference type="InterPro" id="IPR050832">
    <property type="entry name" value="Bact_Acetyltransf"/>
</dbReference>
<gene>
    <name evidence="4" type="ORF">ACFQQL_16395</name>
</gene>
<evidence type="ECO:0000256" key="1">
    <source>
        <dbReference type="ARBA" id="ARBA00022679"/>
    </source>
</evidence>
<proteinExistence type="predicted"/>
<protein>
    <submittedName>
        <fullName evidence="4">GNAT family N-acetyltransferase</fullName>
        <ecNumber evidence="4">2.3.-.-</ecNumber>
    </submittedName>
</protein>
<dbReference type="EC" id="2.3.-.-" evidence="4"/>
<sequence length="152" mass="16776">MHITLDDLTSTDVRDLVADHLSDMHATSPPESIHALGPDQLNGDGVTFWTIWDDGRLAGCGALKHLGEHEGEIKTMRTVPAMRGRGVAADMLGHLLAEARSRGYRRVSLETGSQEFFAPARRLYARHGFVECPPFGDYTADPNSVFMTLELR</sequence>
<keyword evidence="1 4" id="KW-0808">Transferase</keyword>
<dbReference type="InterPro" id="IPR000182">
    <property type="entry name" value="GNAT_dom"/>
</dbReference>
<evidence type="ECO:0000313" key="4">
    <source>
        <dbReference type="EMBL" id="MFC7406701.1"/>
    </source>
</evidence>
<dbReference type="PANTHER" id="PTHR43877">
    <property type="entry name" value="AMINOALKYLPHOSPHONATE N-ACETYLTRANSFERASE-RELATED-RELATED"/>
    <property type="match status" value="1"/>
</dbReference>